<dbReference type="GO" id="GO:0042073">
    <property type="term" value="P:intraciliary transport"/>
    <property type="evidence" value="ECO:0007669"/>
    <property type="project" value="TreeGrafter"/>
</dbReference>
<sequence length="792" mass="90594">SVKFSIPFSSFIAINKTAFSPDSTRLAVGQTDNCVFVYRLGETWDEKKVICNKFIQSSSVTALVWPKEDKLIVGLSDGKVRIASCKSNRCSTLYRTEIYVTCIAVDPAKQNFISGHIDGTVITYCFDTKTEHKILTHHCPPYVLLYMCSGIIVAGSDRRIAWYSNTGAVLQQFDYCSDDSEKDFYTGVSDPYGQNAIIASYDRLRLFMWNSARGSFEEGAKVDIANLYTITALCWKADGSSVILGTICGLVAMLECCLKKLCIRNRFELVYISANHILIRDITNEQKKFEEMLKILGNNRYAVGYTASTLIIVDMNSNKRSEIEWQSAHNEKFIFNNPNVCIIANAGELSFVEYGHNDIFGWVRTEYVSPYLLSVVITPQLQGDQNTSIKLIAYLLDANTISTNLAVFQTTHTSIIDWLELSESATKLLYRDQEFGLTLVDLQENKKVTLANYCSYVQWVPNSEVIVAQSRDSLYVWYQLENLDQVTMIPIKGDIMTVVRDNLRTEVIVQEPNAKVAYELDQTLIEFETALRNRDYGRAIDFLENRQDEETFTLWKQLVSQAQNCLLITQRCYAALGDIPRVSMLDEILHLQNDSDYDTTDVSARARLALMNNDFKLVEQVYLEQVCTVFGNCYARIFEVFKSSVLLQMYESNGDYINAIDLYVKENYVGKAARILLKNKQLISKSELNIFYAISTLVMFFKAGDILEQLEDFEKCLKCYENGQCYNKALQLSRVKFPERVITIEEEWGDFLMKEGKYDAAVSHFLGKYLTQIMTQLCLSDSSYFFFFFFFF</sequence>
<dbReference type="GO" id="GO:0036064">
    <property type="term" value="C:ciliary basal body"/>
    <property type="evidence" value="ECO:0007669"/>
    <property type="project" value="TreeGrafter"/>
</dbReference>
<evidence type="ECO:0000256" key="6">
    <source>
        <dbReference type="ARBA" id="ARBA00023069"/>
    </source>
</evidence>
<comment type="similarity">
    <text evidence="8">Belongs to the IFT172 family.</text>
</comment>
<accession>A0A0N5AC01</accession>
<evidence type="ECO:0000313" key="9">
    <source>
        <dbReference type="Proteomes" id="UP000046393"/>
    </source>
</evidence>
<dbReference type="InterPro" id="IPR036322">
    <property type="entry name" value="WD40_repeat_dom_sf"/>
</dbReference>
<keyword evidence="9" id="KW-1185">Reference proteome</keyword>
<dbReference type="InterPro" id="IPR001680">
    <property type="entry name" value="WD40_rpt"/>
</dbReference>
<evidence type="ECO:0000256" key="5">
    <source>
        <dbReference type="ARBA" id="ARBA00022803"/>
    </source>
</evidence>
<organism evidence="9 10">
    <name type="scientific">Syphacia muris</name>
    <dbReference type="NCBI Taxonomy" id="451379"/>
    <lineage>
        <taxon>Eukaryota</taxon>
        <taxon>Metazoa</taxon>
        <taxon>Ecdysozoa</taxon>
        <taxon>Nematoda</taxon>
        <taxon>Chromadorea</taxon>
        <taxon>Rhabditida</taxon>
        <taxon>Spirurina</taxon>
        <taxon>Oxyuridomorpha</taxon>
        <taxon>Oxyuroidea</taxon>
        <taxon>Oxyuridae</taxon>
        <taxon>Syphacia</taxon>
    </lineage>
</organism>
<protein>
    <submittedName>
        <fullName evidence="10">WD_REPEATS_REGION domain-containing protein</fullName>
    </submittedName>
</protein>
<dbReference type="GO" id="GO:0030992">
    <property type="term" value="C:intraciliary transport particle B"/>
    <property type="evidence" value="ECO:0007669"/>
    <property type="project" value="TreeGrafter"/>
</dbReference>
<evidence type="ECO:0000256" key="7">
    <source>
        <dbReference type="ARBA" id="ARBA00023273"/>
    </source>
</evidence>
<dbReference type="SMART" id="SM00320">
    <property type="entry name" value="WD40"/>
    <property type="match status" value="5"/>
</dbReference>
<dbReference type="PANTHER" id="PTHR15722:SF2">
    <property type="entry name" value="INTRAFLAGELLAR TRANSPORT PROTEIN 172 HOMOLOG"/>
    <property type="match status" value="1"/>
</dbReference>
<evidence type="ECO:0000313" key="10">
    <source>
        <dbReference type="WBParaSite" id="SMUV_0000167701-mRNA-1"/>
    </source>
</evidence>
<reference evidence="10" key="1">
    <citation type="submission" date="2017-02" db="UniProtKB">
        <authorList>
            <consortium name="WormBaseParasite"/>
        </authorList>
    </citation>
    <scope>IDENTIFICATION</scope>
</reference>
<dbReference type="STRING" id="451379.A0A0N5AC01"/>
<name>A0A0N5AC01_9BILA</name>
<evidence type="ECO:0000256" key="8">
    <source>
        <dbReference type="ARBA" id="ARBA00038130"/>
    </source>
</evidence>
<dbReference type="GO" id="GO:0005930">
    <property type="term" value="C:axoneme"/>
    <property type="evidence" value="ECO:0007669"/>
    <property type="project" value="TreeGrafter"/>
</dbReference>
<dbReference type="Gene3D" id="2.130.10.10">
    <property type="entry name" value="YVTN repeat-like/Quinoprotein amine dehydrogenase"/>
    <property type="match status" value="1"/>
</dbReference>
<dbReference type="InterPro" id="IPR015943">
    <property type="entry name" value="WD40/YVTN_repeat-like_dom_sf"/>
</dbReference>
<evidence type="ECO:0000256" key="2">
    <source>
        <dbReference type="ARBA" id="ARBA00022473"/>
    </source>
</evidence>
<dbReference type="AlphaFoldDB" id="A0A0N5AC01"/>
<keyword evidence="2" id="KW-0217">Developmental protein</keyword>
<dbReference type="PANTHER" id="PTHR15722">
    <property type="entry name" value="IFT140/172-RELATED"/>
    <property type="match status" value="1"/>
</dbReference>
<evidence type="ECO:0000256" key="3">
    <source>
        <dbReference type="ARBA" id="ARBA00022574"/>
    </source>
</evidence>
<keyword evidence="6" id="KW-0969">Cilium</keyword>
<keyword evidence="7" id="KW-0966">Cell projection</keyword>
<evidence type="ECO:0000256" key="4">
    <source>
        <dbReference type="ARBA" id="ARBA00022737"/>
    </source>
</evidence>
<dbReference type="SUPFAM" id="SSF50978">
    <property type="entry name" value="WD40 repeat-like"/>
    <property type="match status" value="2"/>
</dbReference>
<keyword evidence="5" id="KW-0802">TPR repeat</keyword>
<dbReference type="Proteomes" id="UP000046393">
    <property type="component" value="Unplaced"/>
</dbReference>
<dbReference type="WBParaSite" id="SMUV_0000167701-mRNA-1">
    <property type="protein sequence ID" value="SMUV_0000167701-mRNA-1"/>
    <property type="gene ID" value="SMUV_0000167701"/>
</dbReference>
<proteinExistence type="inferred from homology"/>
<comment type="subcellular location">
    <subcellularLocation>
        <location evidence="1">Cell projection</location>
        <location evidence="1">Cilium</location>
    </subcellularLocation>
</comment>
<evidence type="ECO:0000256" key="1">
    <source>
        <dbReference type="ARBA" id="ARBA00004138"/>
    </source>
</evidence>
<keyword evidence="3" id="KW-0853">WD repeat</keyword>
<keyword evidence="4" id="KW-0677">Repeat</keyword>